<keyword evidence="2" id="KW-1185">Reference proteome</keyword>
<gene>
    <name evidence="1" type="ORF">HW347_19235</name>
</gene>
<dbReference type="EMBL" id="JACATN010000007">
    <property type="protein sequence ID" value="MBT2163413.1"/>
    <property type="molecule type" value="Genomic_DNA"/>
</dbReference>
<proteinExistence type="predicted"/>
<reference evidence="1 2" key="1">
    <citation type="submission" date="2020-06" db="EMBL/GenBank/DDBJ databases">
        <authorList>
            <person name="Isaeva M.P."/>
            <person name="Chernysheva N.Y."/>
        </authorList>
    </citation>
    <scope>NUCLEOTIDE SEQUENCE [LARGE SCALE GENOMIC DNA]</scope>
    <source>
        <strain evidence="1 2">KMM 6746</strain>
    </source>
</reference>
<sequence>MQQLLKHLKFLPSATNQHGVHSPFIYGYVTKCLYGKKKYSRSKSLNVLFKSIAYFGSEQIMLQDSEDELKRLINNYFPEAKFVLADADIIYLSNKDTSKVEVLLSKKINMNNNTMLLLDGIYESKQSEAIWKTLKNNPKVTVTVDMFYCGAVFFREEQAKEHFKIRI</sequence>
<accession>A0ABS5WJ35</accession>
<comment type="caution">
    <text evidence="1">The sequence shown here is derived from an EMBL/GenBank/DDBJ whole genome shotgun (WGS) entry which is preliminary data.</text>
</comment>
<dbReference type="Proteomes" id="UP000740413">
    <property type="component" value="Unassembled WGS sequence"/>
</dbReference>
<reference evidence="2" key="2">
    <citation type="submission" date="2023-07" db="EMBL/GenBank/DDBJ databases">
        <title>Zobellia barbeyronii sp. nov., a new marine flavobacterium, isolated from green and red algae.</title>
        <authorList>
            <person name="Nedashkovskaya O.I."/>
            <person name="Otstavnykh N."/>
            <person name="Zhukova N."/>
            <person name="Guzev K."/>
            <person name="Chausova V."/>
            <person name="Tekutyeva L."/>
            <person name="Mikhailov V."/>
            <person name="Isaeva M."/>
        </authorList>
    </citation>
    <scope>NUCLEOTIDE SEQUENCE [LARGE SCALE GENOMIC DNA]</scope>
    <source>
        <strain evidence="2">KMM 6746</strain>
    </source>
</reference>
<name>A0ABS5WJ35_9FLAO</name>
<protein>
    <submittedName>
        <fullName evidence="1">Uncharacterized protein</fullName>
    </submittedName>
</protein>
<organism evidence="1 2">
    <name type="scientific">Zobellia barbeyronii</name>
    <dbReference type="NCBI Taxonomy" id="2748009"/>
    <lineage>
        <taxon>Bacteria</taxon>
        <taxon>Pseudomonadati</taxon>
        <taxon>Bacteroidota</taxon>
        <taxon>Flavobacteriia</taxon>
        <taxon>Flavobacteriales</taxon>
        <taxon>Flavobacteriaceae</taxon>
        <taxon>Zobellia</taxon>
    </lineage>
</organism>
<evidence type="ECO:0000313" key="1">
    <source>
        <dbReference type="EMBL" id="MBT2163413.1"/>
    </source>
</evidence>
<dbReference type="RefSeq" id="WP_214613361.1">
    <property type="nucleotide sequence ID" value="NZ_JACATN010000007.1"/>
</dbReference>
<evidence type="ECO:0000313" key="2">
    <source>
        <dbReference type="Proteomes" id="UP000740413"/>
    </source>
</evidence>